<feature type="transmembrane region" description="Helical" evidence="5">
    <location>
        <begin position="266"/>
        <end position="285"/>
    </location>
</feature>
<evidence type="ECO:0000256" key="2">
    <source>
        <dbReference type="ARBA" id="ARBA00022692"/>
    </source>
</evidence>
<gene>
    <name evidence="7" type="ORF">COO09_23925</name>
</gene>
<name>A0A2A4FNS9_9SPHN</name>
<organism evidence="7 8">
    <name type="scientific">Rhizorhabdus dicambivorans</name>
    <dbReference type="NCBI Taxonomy" id="1850238"/>
    <lineage>
        <taxon>Bacteria</taxon>
        <taxon>Pseudomonadati</taxon>
        <taxon>Pseudomonadota</taxon>
        <taxon>Alphaproteobacteria</taxon>
        <taxon>Sphingomonadales</taxon>
        <taxon>Sphingomonadaceae</taxon>
        <taxon>Rhizorhabdus</taxon>
    </lineage>
</organism>
<feature type="transmembrane region" description="Helical" evidence="5">
    <location>
        <begin position="382"/>
        <end position="406"/>
    </location>
</feature>
<feature type="transmembrane region" description="Helical" evidence="5">
    <location>
        <begin position="201"/>
        <end position="220"/>
    </location>
</feature>
<feature type="transmembrane region" description="Helical" evidence="5">
    <location>
        <begin position="122"/>
        <end position="144"/>
    </location>
</feature>
<dbReference type="Proteomes" id="UP000218934">
    <property type="component" value="Unassembled WGS sequence"/>
</dbReference>
<dbReference type="OrthoDB" id="4391260at2"/>
<dbReference type="Pfam" id="PF04932">
    <property type="entry name" value="Wzy_C"/>
    <property type="match status" value="1"/>
</dbReference>
<keyword evidence="8" id="KW-1185">Reference proteome</keyword>
<feature type="transmembrane region" description="Helical" evidence="5">
    <location>
        <begin position="437"/>
        <end position="456"/>
    </location>
</feature>
<feature type="transmembrane region" description="Helical" evidence="5">
    <location>
        <begin position="156"/>
        <end position="181"/>
    </location>
</feature>
<feature type="transmembrane region" description="Helical" evidence="5">
    <location>
        <begin position="12"/>
        <end position="33"/>
    </location>
</feature>
<comment type="subcellular location">
    <subcellularLocation>
        <location evidence="1">Membrane</location>
        <topology evidence="1">Multi-pass membrane protein</topology>
    </subcellularLocation>
</comment>
<feature type="transmembrane region" description="Helical" evidence="5">
    <location>
        <begin position="66"/>
        <end position="88"/>
    </location>
</feature>
<comment type="caution">
    <text evidence="7">The sequence shown here is derived from an EMBL/GenBank/DDBJ whole genome shotgun (WGS) entry which is preliminary data.</text>
</comment>
<evidence type="ECO:0000256" key="1">
    <source>
        <dbReference type="ARBA" id="ARBA00004141"/>
    </source>
</evidence>
<evidence type="ECO:0000313" key="7">
    <source>
        <dbReference type="EMBL" id="PCE39749.1"/>
    </source>
</evidence>
<reference evidence="7 8" key="1">
    <citation type="submission" date="2017-09" db="EMBL/GenBank/DDBJ databases">
        <title>The Catabolism of 3,6-Dichlorosalicylic acid is Initiated by the Cytochrome P450 Monooxygenase DsmABC in Rhizorhabdus dicambivorans Ndbn-20.</title>
        <authorList>
            <person name="Na L."/>
        </authorList>
    </citation>
    <scope>NUCLEOTIDE SEQUENCE [LARGE SCALE GENOMIC DNA]</scope>
    <source>
        <strain evidence="7 8">Ndbn-20m</strain>
    </source>
</reference>
<dbReference type="InterPro" id="IPR051533">
    <property type="entry name" value="WaaL-like"/>
</dbReference>
<dbReference type="GO" id="GO:0016874">
    <property type="term" value="F:ligase activity"/>
    <property type="evidence" value="ECO:0007669"/>
    <property type="project" value="UniProtKB-KW"/>
</dbReference>
<dbReference type="PANTHER" id="PTHR37422">
    <property type="entry name" value="TEICHURONIC ACID BIOSYNTHESIS PROTEIN TUAE"/>
    <property type="match status" value="1"/>
</dbReference>
<protein>
    <submittedName>
        <fullName evidence="7">O-antigen ligase domain-containing protein</fullName>
    </submittedName>
</protein>
<dbReference type="GO" id="GO:0016020">
    <property type="term" value="C:membrane"/>
    <property type="evidence" value="ECO:0007669"/>
    <property type="project" value="UniProtKB-SubCell"/>
</dbReference>
<proteinExistence type="predicted"/>
<dbReference type="KEGG" id="rdi:CMV14_18755"/>
<evidence type="ECO:0000256" key="4">
    <source>
        <dbReference type="ARBA" id="ARBA00023136"/>
    </source>
</evidence>
<keyword evidence="2 5" id="KW-0812">Transmembrane</keyword>
<evidence type="ECO:0000256" key="5">
    <source>
        <dbReference type="SAM" id="Phobius"/>
    </source>
</evidence>
<evidence type="ECO:0000259" key="6">
    <source>
        <dbReference type="Pfam" id="PF04932"/>
    </source>
</evidence>
<dbReference type="RefSeq" id="WP_066969904.1">
    <property type="nucleotide sequence ID" value="NZ_CP023449.1"/>
</dbReference>
<feature type="transmembrane region" description="Helical" evidence="5">
    <location>
        <begin position="413"/>
        <end position="431"/>
    </location>
</feature>
<dbReference type="InterPro" id="IPR007016">
    <property type="entry name" value="O-antigen_ligase-rel_domated"/>
</dbReference>
<keyword evidence="7" id="KW-0436">Ligase</keyword>
<dbReference type="EMBL" id="NWUF01000048">
    <property type="protein sequence ID" value="PCE39749.1"/>
    <property type="molecule type" value="Genomic_DNA"/>
</dbReference>
<feature type="domain" description="O-antigen ligase-related" evidence="6">
    <location>
        <begin position="252"/>
        <end position="390"/>
    </location>
</feature>
<keyword evidence="4 5" id="KW-0472">Membrane</keyword>
<sequence length="472" mass="51097">MSRVALSAHDGGDRLAPVWIGLLLMLAVLPVPFGSNRPLAWSVMALCTSLLLAGWTVSLGCGYRRLVWRPALAVPLLCAVAVIGWVLLSTVPSAGFAHPVWAMTSEAFGRAVTDRMALSAEAALVGLMRLLAYMSIFWLSLQYCRDRGRADMMLKWVSWCGLLLAAYGLINYFAGNAYSLWYARWIGQADVTSTFVNRNHYATYAGLGLLCAAALGIAAFRSAWQVSDRSQRPFPRTLECLIGRPLVYFVITLIIAMAWLQSHSRMGVAAVLVGVVVMIALMMGVKIIRRQRFAWAVAVLMLLFLFQVSGGVTLERLGATTGEAERGPLYSIVIDQILDAPYAGSGYGSFAQSFLIYRDLRLPGTTMFYQAHNSYLELAAELGVPMTLLLLLAIGWCAGLCLSGAFRRARSQIYPIVAVAATVVVGVHALVDFSAQIPAVAALYAALLGMGVAQSWSTNDASGRAPEARRAL</sequence>
<accession>A0A2A4FNS9</accession>
<feature type="transmembrane region" description="Helical" evidence="5">
    <location>
        <begin position="39"/>
        <end position="59"/>
    </location>
</feature>
<evidence type="ECO:0000256" key="3">
    <source>
        <dbReference type="ARBA" id="ARBA00022989"/>
    </source>
</evidence>
<dbReference type="AlphaFoldDB" id="A0A2A4FNS9"/>
<evidence type="ECO:0000313" key="8">
    <source>
        <dbReference type="Proteomes" id="UP000218934"/>
    </source>
</evidence>
<feature type="transmembrane region" description="Helical" evidence="5">
    <location>
        <begin position="241"/>
        <end position="260"/>
    </location>
</feature>
<feature type="transmembrane region" description="Helical" evidence="5">
    <location>
        <begin position="292"/>
        <end position="312"/>
    </location>
</feature>
<dbReference type="PANTHER" id="PTHR37422:SF23">
    <property type="entry name" value="TEICHURONIC ACID BIOSYNTHESIS PROTEIN TUAE"/>
    <property type="match status" value="1"/>
</dbReference>
<keyword evidence="3 5" id="KW-1133">Transmembrane helix</keyword>